<organism evidence="2 3">
    <name type="scientific">Mesorhizobium argentiipisi</name>
    <dbReference type="NCBI Taxonomy" id="3015175"/>
    <lineage>
        <taxon>Bacteria</taxon>
        <taxon>Pseudomonadati</taxon>
        <taxon>Pseudomonadota</taxon>
        <taxon>Alphaproteobacteria</taxon>
        <taxon>Hyphomicrobiales</taxon>
        <taxon>Phyllobacteriaceae</taxon>
        <taxon>Mesorhizobium</taxon>
    </lineage>
</organism>
<proteinExistence type="predicted"/>
<reference evidence="2 3" key="1">
    <citation type="submission" date="2022-12" db="EMBL/GenBank/DDBJ databases">
        <authorList>
            <person name="Muema E."/>
        </authorList>
    </citation>
    <scope>NUCLEOTIDE SEQUENCE [LARGE SCALE GENOMIC DNA]</scope>
    <source>
        <strain evidence="3">1330</strain>
    </source>
</reference>
<feature type="region of interest" description="Disordered" evidence="1">
    <location>
        <begin position="43"/>
        <end position="68"/>
    </location>
</feature>
<evidence type="ECO:0000256" key="1">
    <source>
        <dbReference type="SAM" id="MobiDB-lite"/>
    </source>
</evidence>
<dbReference type="EMBL" id="JAPYKO010000004">
    <property type="protein sequence ID" value="MEI9402346.1"/>
    <property type="molecule type" value="Genomic_DNA"/>
</dbReference>
<evidence type="ECO:0008006" key="4">
    <source>
        <dbReference type="Google" id="ProtNLM"/>
    </source>
</evidence>
<keyword evidence="3" id="KW-1185">Reference proteome</keyword>
<protein>
    <recommendedName>
        <fullName evidence="4">GcrA cell cycle regulator</fullName>
    </recommendedName>
</protein>
<name>A0ABU8K9M5_9HYPH</name>
<dbReference type="Proteomes" id="UP001366503">
    <property type="component" value="Unassembled WGS sequence"/>
</dbReference>
<evidence type="ECO:0000313" key="3">
    <source>
        <dbReference type="Proteomes" id="UP001366503"/>
    </source>
</evidence>
<feature type="compositionally biased region" description="Basic residues" evidence="1">
    <location>
        <begin position="48"/>
        <end position="60"/>
    </location>
</feature>
<evidence type="ECO:0000313" key="2">
    <source>
        <dbReference type="EMBL" id="MEI9402346.1"/>
    </source>
</evidence>
<comment type="caution">
    <text evidence="2">The sequence shown here is derived from an EMBL/GenBank/DDBJ whole genome shotgun (WGS) entry which is preliminary data.</text>
</comment>
<dbReference type="RefSeq" id="WP_337092685.1">
    <property type="nucleotide sequence ID" value="NZ_JAPYKO010000004.1"/>
</dbReference>
<sequence>MKWTAENKAEAARLWATGMNGAEIAELCGSSPEELYGLARRNPEKFRPRGHGSNRFHKTMAPKTHVEGPAPKAFKARFPEKAPGFDGVPRGRLTSCGCEFPLWGHHEHYDRETSLFCGAPRNLDSRAPYCRFNDALTTGRGTPSERRAVRDAIATDEREAVAA</sequence>
<gene>
    <name evidence="2" type="ORF">O7A05_09235</name>
</gene>
<accession>A0ABU8K9M5</accession>